<evidence type="ECO:0000313" key="2">
    <source>
        <dbReference type="EnsemblProtists" id="EKX36158"/>
    </source>
</evidence>
<gene>
    <name evidence="1" type="ORF">GUITHDRAFT_117676</name>
</gene>
<name>L1IIS1_GUITC</name>
<sequence length="129" mass="15003">MQSQAAVMETLMKKDIQLQKMQHAIDWYNGYKQHREKVDRVVCANLSSSDRLNPTLLTKVESELFSPDKRYQEYKPPEDLLPRLAFSDVVSLDTAELALRITRIEEEIDACKKQPAYRAMMQELNDALK</sequence>
<dbReference type="PaxDb" id="55529-EKX36158"/>
<dbReference type="EMBL" id="JH993078">
    <property type="protein sequence ID" value="EKX36158.1"/>
    <property type="molecule type" value="Genomic_DNA"/>
</dbReference>
<organism evidence="1">
    <name type="scientific">Guillardia theta (strain CCMP2712)</name>
    <name type="common">Cryptophyte</name>
    <dbReference type="NCBI Taxonomy" id="905079"/>
    <lineage>
        <taxon>Eukaryota</taxon>
        <taxon>Cryptophyceae</taxon>
        <taxon>Pyrenomonadales</taxon>
        <taxon>Geminigeraceae</taxon>
        <taxon>Guillardia</taxon>
    </lineage>
</organism>
<dbReference type="Proteomes" id="UP000011087">
    <property type="component" value="Unassembled WGS sequence"/>
</dbReference>
<protein>
    <submittedName>
        <fullName evidence="1 2">Uncharacterized protein</fullName>
    </submittedName>
</protein>
<dbReference type="AlphaFoldDB" id="L1IIS1"/>
<proteinExistence type="predicted"/>
<evidence type="ECO:0000313" key="1">
    <source>
        <dbReference type="EMBL" id="EKX36158.1"/>
    </source>
</evidence>
<dbReference type="HOGENOM" id="CLU_1952938_0_0_1"/>
<keyword evidence="3" id="KW-1185">Reference proteome</keyword>
<dbReference type="KEGG" id="gtt:GUITHDRAFT_117676"/>
<reference evidence="2" key="3">
    <citation type="submission" date="2015-06" db="UniProtKB">
        <authorList>
            <consortium name="EnsemblProtists"/>
        </authorList>
    </citation>
    <scope>IDENTIFICATION</scope>
</reference>
<reference evidence="1 3" key="1">
    <citation type="journal article" date="2012" name="Nature">
        <title>Algal genomes reveal evolutionary mosaicism and the fate of nucleomorphs.</title>
        <authorList>
            <consortium name="DOE Joint Genome Institute"/>
            <person name="Curtis B.A."/>
            <person name="Tanifuji G."/>
            <person name="Burki F."/>
            <person name="Gruber A."/>
            <person name="Irimia M."/>
            <person name="Maruyama S."/>
            <person name="Arias M.C."/>
            <person name="Ball S.G."/>
            <person name="Gile G.H."/>
            <person name="Hirakawa Y."/>
            <person name="Hopkins J.F."/>
            <person name="Kuo A."/>
            <person name="Rensing S.A."/>
            <person name="Schmutz J."/>
            <person name="Symeonidi A."/>
            <person name="Elias M."/>
            <person name="Eveleigh R.J."/>
            <person name="Herman E.K."/>
            <person name="Klute M.J."/>
            <person name="Nakayama T."/>
            <person name="Obornik M."/>
            <person name="Reyes-Prieto A."/>
            <person name="Armbrust E.V."/>
            <person name="Aves S.J."/>
            <person name="Beiko R.G."/>
            <person name="Coutinho P."/>
            <person name="Dacks J.B."/>
            <person name="Durnford D.G."/>
            <person name="Fast N.M."/>
            <person name="Green B.R."/>
            <person name="Grisdale C.J."/>
            <person name="Hempel F."/>
            <person name="Henrissat B."/>
            <person name="Hoppner M.P."/>
            <person name="Ishida K."/>
            <person name="Kim E."/>
            <person name="Koreny L."/>
            <person name="Kroth P.G."/>
            <person name="Liu Y."/>
            <person name="Malik S.B."/>
            <person name="Maier U.G."/>
            <person name="McRose D."/>
            <person name="Mock T."/>
            <person name="Neilson J.A."/>
            <person name="Onodera N.T."/>
            <person name="Poole A.M."/>
            <person name="Pritham E.J."/>
            <person name="Richards T.A."/>
            <person name="Rocap G."/>
            <person name="Roy S.W."/>
            <person name="Sarai C."/>
            <person name="Schaack S."/>
            <person name="Shirato S."/>
            <person name="Slamovits C.H."/>
            <person name="Spencer D.F."/>
            <person name="Suzuki S."/>
            <person name="Worden A.Z."/>
            <person name="Zauner S."/>
            <person name="Barry K."/>
            <person name="Bell C."/>
            <person name="Bharti A.K."/>
            <person name="Crow J.A."/>
            <person name="Grimwood J."/>
            <person name="Kramer R."/>
            <person name="Lindquist E."/>
            <person name="Lucas S."/>
            <person name="Salamov A."/>
            <person name="McFadden G.I."/>
            <person name="Lane C.E."/>
            <person name="Keeling P.J."/>
            <person name="Gray M.W."/>
            <person name="Grigoriev I.V."/>
            <person name="Archibald J.M."/>
        </authorList>
    </citation>
    <scope>NUCLEOTIDE SEQUENCE</scope>
    <source>
        <strain evidence="1 3">CCMP2712</strain>
    </source>
</reference>
<reference evidence="3" key="2">
    <citation type="submission" date="2012-11" db="EMBL/GenBank/DDBJ databases">
        <authorList>
            <person name="Kuo A."/>
            <person name="Curtis B.A."/>
            <person name="Tanifuji G."/>
            <person name="Burki F."/>
            <person name="Gruber A."/>
            <person name="Irimia M."/>
            <person name="Maruyama S."/>
            <person name="Arias M.C."/>
            <person name="Ball S.G."/>
            <person name="Gile G.H."/>
            <person name="Hirakawa Y."/>
            <person name="Hopkins J.F."/>
            <person name="Rensing S.A."/>
            <person name="Schmutz J."/>
            <person name="Symeonidi A."/>
            <person name="Elias M."/>
            <person name="Eveleigh R.J."/>
            <person name="Herman E.K."/>
            <person name="Klute M.J."/>
            <person name="Nakayama T."/>
            <person name="Obornik M."/>
            <person name="Reyes-Prieto A."/>
            <person name="Armbrust E.V."/>
            <person name="Aves S.J."/>
            <person name="Beiko R.G."/>
            <person name="Coutinho P."/>
            <person name="Dacks J.B."/>
            <person name="Durnford D.G."/>
            <person name="Fast N.M."/>
            <person name="Green B.R."/>
            <person name="Grisdale C."/>
            <person name="Hempe F."/>
            <person name="Henrissat B."/>
            <person name="Hoppner M.P."/>
            <person name="Ishida K.-I."/>
            <person name="Kim E."/>
            <person name="Koreny L."/>
            <person name="Kroth P.G."/>
            <person name="Liu Y."/>
            <person name="Malik S.-B."/>
            <person name="Maier U.G."/>
            <person name="McRose D."/>
            <person name="Mock T."/>
            <person name="Neilson J.A."/>
            <person name="Onodera N.T."/>
            <person name="Poole A.M."/>
            <person name="Pritham E.J."/>
            <person name="Richards T.A."/>
            <person name="Rocap G."/>
            <person name="Roy S.W."/>
            <person name="Sarai C."/>
            <person name="Schaack S."/>
            <person name="Shirato S."/>
            <person name="Slamovits C.H."/>
            <person name="Spencer D.F."/>
            <person name="Suzuki S."/>
            <person name="Worden A.Z."/>
            <person name="Zauner S."/>
            <person name="Barry K."/>
            <person name="Bell C."/>
            <person name="Bharti A.K."/>
            <person name="Crow J.A."/>
            <person name="Grimwood J."/>
            <person name="Kramer R."/>
            <person name="Lindquist E."/>
            <person name="Lucas S."/>
            <person name="Salamov A."/>
            <person name="McFadden G.I."/>
            <person name="Lane C.E."/>
            <person name="Keeling P.J."/>
            <person name="Gray M.W."/>
            <person name="Grigoriev I.V."/>
            <person name="Archibald J.M."/>
        </authorList>
    </citation>
    <scope>NUCLEOTIDE SEQUENCE</scope>
    <source>
        <strain evidence="3">CCMP2712</strain>
    </source>
</reference>
<dbReference type="RefSeq" id="XP_005823138.1">
    <property type="nucleotide sequence ID" value="XM_005823081.1"/>
</dbReference>
<evidence type="ECO:0000313" key="3">
    <source>
        <dbReference type="Proteomes" id="UP000011087"/>
    </source>
</evidence>
<accession>L1IIS1</accession>
<dbReference type="GeneID" id="17292912"/>
<dbReference type="EnsemblProtists" id="EKX36158">
    <property type="protein sequence ID" value="EKX36158"/>
    <property type="gene ID" value="GUITHDRAFT_117676"/>
</dbReference>